<feature type="compositionally biased region" description="Basic and acidic residues" evidence="1">
    <location>
        <begin position="8"/>
        <end position="41"/>
    </location>
</feature>
<dbReference type="SUPFAM" id="SSF56219">
    <property type="entry name" value="DNase I-like"/>
    <property type="match status" value="1"/>
</dbReference>
<feature type="domain" description="Endonuclease/exonuclease/phosphatase" evidence="2">
    <location>
        <begin position="490"/>
        <end position="595"/>
    </location>
</feature>
<dbReference type="AlphaFoldDB" id="A0AAE0H3D5"/>
<proteinExistence type="predicted"/>
<dbReference type="SUPFAM" id="SSF54001">
    <property type="entry name" value="Cysteine proteinases"/>
    <property type="match status" value="1"/>
</dbReference>
<dbReference type="Pfam" id="PF03372">
    <property type="entry name" value="Exo_endo_phos"/>
    <property type="match status" value="1"/>
</dbReference>
<comment type="caution">
    <text evidence="3">The sequence shown here is derived from an EMBL/GenBank/DDBJ whole genome shotgun (WGS) entry which is preliminary data.</text>
</comment>
<reference evidence="3 4" key="1">
    <citation type="journal article" date="2015" name="Genome Biol. Evol.">
        <title>Comparative Genomics of a Bacterivorous Green Alga Reveals Evolutionary Causalities and Consequences of Phago-Mixotrophic Mode of Nutrition.</title>
        <authorList>
            <person name="Burns J.A."/>
            <person name="Paasch A."/>
            <person name="Narechania A."/>
            <person name="Kim E."/>
        </authorList>
    </citation>
    <scope>NUCLEOTIDE SEQUENCE [LARGE SCALE GENOMIC DNA]</scope>
    <source>
        <strain evidence="3 4">PLY_AMNH</strain>
    </source>
</reference>
<feature type="region of interest" description="Disordered" evidence="1">
    <location>
        <begin position="611"/>
        <end position="634"/>
    </location>
</feature>
<name>A0AAE0H3D5_9CHLO</name>
<dbReference type="InterPro" id="IPR005135">
    <property type="entry name" value="Endo/exonuclease/phosphatase"/>
</dbReference>
<dbReference type="EMBL" id="LGRX02000231">
    <property type="protein sequence ID" value="KAK3289124.1"/>
    <property type="molecule type" value="Genomic_DNA"/>
</dbReference>
<gene>
    <name evidence="3" type="ORF">CYMTET_3430</name>
</gene>
<organism evidence="3 4">
    <name type="scientific">Cymbomonas tetramitiformis</name>
    <dbReference type="NCBI Taxonomy" id="36881"/>
    <lineage>
        <taxon>Eukaryota</taxon>
        <taxon>Viridiplantae</taxon>
        <taxon>Chlorophyta</taxon>
        <taxon>Pyramimonadophyceae</taxon>
        <taxon>Pyramimonadales</taxon>
        <taxon>Pyramimonadaceae</taxon>
        <taxon>Cymbomonas</taxon>
    </lineage>
</organism>
<evidence type="ECO:0000259" key="2">
    <source>
        <dbReference type="Pfam" id="PF03372"/>
    </source>
</evidence>
<evidence type="ECO:0000313" key="4">
    <source>
        <dbReference type="Proteomes" id="UP001190700"/>
    </source>
</evidence>
<dbReference type="InterPro" id="IPR036691">
    <property type="entry name" value="Endo/exonu/phosph_ase_sf"/>
</dbReference>
<feature type="region of interest" description="Disordered" evidence="1">
    <location>
        <begin position="1"/>
        <end position="66"/>
    </location>
</feature>
<dbReference type="InterPro" id="IPR038765">
    <property type="entry name" value="Papain-like_cys_pep_sf"/>
</dbReference>
<sequence>MYSSEGVKTTEKETVAAHEEAPDTRPNQKERVKVKNTRKEAVAPQRPSHIGGGTHSARGTEGQYPRNSVTQGIFKEDGKLNMYQVDLALEELEEHPPGSTTIQEVLRLLKENDGRFLEMIRKKVAKGGGTQIPVIGNGHWLLLMIGVCGTGDNRTLQAYVYDSMGAEKQTRRRTALKQMGMTEELQTAISGWVKDNKEVMGCQESRATLMYDKHQYDAYNCGVWVVYITELWQRWLRERNGAWVQQVYTNTLQTSRCAMLHTAEIAKRCRDKFRPKMRAAIMRENALHTAQDTKEVEVVREVEAKKTGVQKEQARGTCAADAFMREMTRDYTRERVENTMRQQGVGIQVLMEVGEALQALQEDNDTLISETMEKLRTDGSTQIAIRDKEKWGMMMLTVTHQDIQSNVCTSVPRGEGEAGEDNHTAGLAVILTGEYAKPHNYTEVKVPHLQGVLTHTLLHFPGEKYPHLIGVYYPVEGKDAGAETRQGEFDRELARSGIQEYVRMVTSASEKAAGHAVLVCGDLNATTGKPRNSRDRDWNRVLDATGLQDVGGTRETTLTWHRQRNIDRMLASKAEMRHYKQPTEGELTELHTSDHKMVCTTQLDLKAWGTHRPTAQKQQNAKADRPRLPLTEAEGTTLRQALDTAYTRELQDEM</sequence>
<evidence type="ECO:0000256" key="1">
    <source>
        <dbReference type="SAM" id="MobiDB-lite"/>
    </source>
</evidence>
<dbReference type="Gene3D" id="3.60.10.10">
    <property type="entry name" value="Endonuclease/exonuclease/phosphatase"/>
    <property type="match status" value="1"/>
</dbReference>
<dbReference type="Proteomes" id="UP001190700">
    <property type="component" value="Unassembled WGS sequence"/>
</dbReference>
<dbReference type="Gene3D" id="3.40.395.10">
    <property type="entry name" value="Adenoviral Proteinase, Chain A"/>
    <property type="match status" value="1"/>
</dbReference>
<accession>A0AAE0H3D5</accession>
<protein>
    <recommendedName>
        <fullName evidence="2">Endonuclease/exonuclease/phosphatase domain-containing protein</fullName>
    </recommendedName>
</protein>
<keyword evidence="4" id="KW-1185">Reference proteome</keyword>
<evidence type="ECO:0000313" key="3">
    <source>
        <dbReference type="EMBL" id="KAK3289124.1"/>
    </source>
</evidence>